<keyword evidence="3" id="KW-0408">Iron</keyword>
<dbReference type="SUPFAM" id="SSF56300">
    <property type="entry name" value="Metallo-dependent phosphatases"/>
    <property type="match status" value="1"/>
</dbReference>
<accession>A0A9W6FSX8</accession>
<dbReference type="GO" id="GO:0046872">
    <property type="term" value="F:metal ion binding"/>
    <property type="evidence" value="ECO:0007669"/>
    <property type="project" value="UniProtKB-KW"/>
</dbReference>
<sequence length="305" mass="32305">MSRIALGQDDVPTHVIAHLSDSHFLAGSAPLHGAIDTDRTFARALDQVEASGRPIDAFVLTGDIADLGEPEAYARIRGMVEPVAERMGAEVVWVMGNHDERTPFRAGLLPVGRAHGAGEDPVDYVVDVAGLRIVALDSTDGGYHHGRLDAAQLDWLAAVLAGAPEHGAIVALHHPPLATPLPVMEVLELQRREEFARVVAEAGPRVRGILAGHMHYGSSGVFAGAPVSVAAATAYTMDLSAPARELVGVDAGQAFALVEVRPTGLISATVPIGRPTPVSGFDGEFLDRLEALTPEERIELFSRKR</sequence>
<organism evidence="6 7">
    <name type="scientific">Agromyces rhizosphaerae</name>
    <dbReference type="NCBI Taxonomy" id="88374"/>
    <lineage>
        <taxon>Bacteria</taxon>
        <taxon>Bacillati</taxon>
        <taxon>Actinomycetota</taxon>
        <taxon>Actinomycetes</taxon>
        <taxon>Micrococcales</taxon>
        <taxon>Microbacteriaceae</taxon>
        <taxon>Agromyces</taxon>
    </lineage>
</organism>
<evidence type="ECO:0000313" key="7">
    <source>
        <dbReference type="Proteomes" id="UP001144396"/>
    </source>
</evidence>
<evidence type="ECO:0000313" key="6">
    <source>
        <dbReference type="EMBL" id="GLI28668.1"/>
    </source>
</evidence>
<keyword evidence="1" id="KW-0479">Metal-binding</keyword>
<dbReference type="PANTHER" id="PTHR42988:SF2">
    <property type="entry name" value="CYCLIC NUCLEOTIDE PHOSPHODIESTERASE CBUA0032-RELATED"/>
    <property type="match status" value="1"/>
</dbReference>
<gene>
    <name evidence="6" type="primary">cpdA</name>
    <name evidence="6" type="ORF">ARHIZOSPH14_29100</name>
</gene>
<dbReference type="Gene3D" id="3.60.21.10">
    <property type="match status" value="1"/>
</dbReference>
<dbReference type="InterPro" id="IPR004843">
    <property type="entry name" value="Calcineurin-like_PHP"/>
</dbReference>
<comment type="similarity">
    <text evidence="4">Belongs to the cyclic nucleotide phosphodiesterase class-III family.</text>
</comment>
<dbReference type="AlphaFoldDB" id="A0A9W6FSX8"/>
<evidence type="ECO:0000256" key="1">
    <source>
        <dbReference type="ARBA" id="ARBA00022723"/>
    </source>
</evidence>
<evidence type="ECO:0000259" key="5">
    <source>
        <dbReference type="Pfam" id="PF00149"/>
    </source>
</evidence>
<reference evidence="6" key="1">
    <citation type="submission" date="2022-12" db="EMBL/GenBank/DDBJ databases">
        <title>Reference genome sequencing for broad-spectrum identification of bacterial and archaeal isolates by mass spectrometry.</title>
        <authorList>
            <person name="Sekiguchi Y."/>
            <person name="Tourlousse D.M."/>
        </authorList>
    </citation>
    <scope>NUCLEOTIDE SEQUENCE</scope>
    <source>
        <strain evidence="6">14</strain>
    </source>
</reference>
<dbReference type="InterPro" id="IPR050884">
    <property type="entry name" value="CNP_phosphodiesterase-III"/>
</dbReference>
<protein>
    <submittedName>
        <fullName evidence="6">3',5'-cyclic adenosine monophosphate phosphodiesterase CpdA</fullName>
    </submittedName>
</protein>
<dbReference type="RefSeq" id="WP_281886244.1">
    <property type="nucleotide sequence ID" value="NZ_BSDP01000001.1"/>
</dbReference>
<dbReference type="EMBL" id="BSDP01000001">
    <property type="protein sequence ID" value="GLI28668.1"/>
    <property type="molecule type" value="Genomic_DNA"/>
</dbReference>
<evidence type="ECO:0000256" key="3">
    <source>
        <dbReference type="ARBA" id="ARBA00023004"/>
    </source>
</evidence>
<dbReference type="InterPro" id="IPR029052">
    <property type="entry name" value="Metallo-depent_PP-like"/>
</dbReference>
<proteinExistence type="inferred from homology"/>
<name>A0A9W6FSX8_9MICO</name>
<dbReference type="PANTHER" id="PTHR42988">
    <property type="entry name" value="PHOSPHOHYDROLASE"/>
    <property type="match status" value="1"/>
</dbReference>
<dbReference type="Proteomes" id="UP001144396">
    <property type="component" value="Unassembled WGS sequence"/>
</dbReference>
<feature type="domain" description="Calcineurin-like phosphoesterase" evidence="5">
    <location>
        <begin position="16"/>
        <end position="216"/>
    </location>
</feature>
<keyword evidence="7" id="KW-1185">Reference proteome</keyword>
<evidence type="ECO:0000256" key="4">
    <source>
        <dbReference type="ARBA" id="ARBA00025742"/>
    </source>
</evidence>
<keyword evidence="2" id="KW-0378">Hydrolase</keyword>
<dbReference type="Pfam" id="PF00149">
    <property type="entry name" value="Metallophos"/>
    <property type="match status" value="1"/>
</dbReference>
<dbReference type="GO" id="GO:0016787">
    <property type="term" value="F:hydrolase activity"/>
    <property type="evidence" value="ECO:0007669"/>
    <property type="project" value="UniProtKB-KW"/>
</dbReference>
<evidence type="ECO:0000256" key="2">
    <source>
        <dbReference type="ARBA" id="ARBA00022801"/>
    </source>
</evidence>
<comment type="caution">
    <text evidence="6">The sequence shown here is derived from an EMBL/GenBank/DDBJ whole genome shotgun (WGS) entry which is preliminary data.</text>
</comment>